<evidence type="ECO:0000256" key="4">
    <source>
        <dbReference type="ARBA" id="ARBA00022723"/>
    </source>
</evidence>
<accession>A0A6B2LSL0</accession>
<dbReference type="PROSITE" id="PS00086">
    <property type="entry name" value="CYTOCHROME_P450"/>
    <property type="match status" value="1"/>
</dbReference>
<dbReference type="PANTHER" id="PTHR24279:SF120">
    <property type="entry name" value="CYTOCHROME P450"/>
    <property type="match status" value="1"/>
</dbReference>
<dbReference type="GO" id="GO:0020037">
    <property type="term" value="F:heme binding"/>
    <property type="evidence" value="ECO:0007669"/>
    <property type="project" value="InterPro"/>
</dbReference>
<evidence type="ECO:0008006" key="11">
    <source>
        <dbReference type="Google" id="ProtNLM"/>
    </source>
</evidence>
<protein>
    <recommendedName>
        <fullName evidence="11">Cytochrome P450</fullName>
    </recommendedName>
</protein>
<evidence type="ECO:0000256" key="9">
    <source>
        <dbReference type="RuleBase" id="RU000461"/>
    </source>
</evidence>
<dbReference type="Pfam" id="PF00067">
    <property type="entry name" value="p450"/>
    <property type="match status" value="1"/>
</dbReference>
<organism evidence="10">
    <name type="scientific">Arcella intermedia</name>
    <dbReference type="NCBI Taxonomy" id="1963864"/>
    <lineage>
        <taxon>Eukaryota</taxon>
        <taxon>Amoebozoa</taxon>
        <taxon>Tubulinea</taxon>
        <taxon>Elardia</taxon>
        <taxon>Arcellinida</taxon>
        <taxon>Sphaerothecina</taxon>
        <taxon>Arcellidae</taxon>
        <taxon>Arcella</taxon>
    </lineage>
</organism>
<evidence type="ECO:0000256" key="1">
    <source>
        <dbReference type="ARBA" id="ARBA00001971"/>
    </source>
</evidence>
<dbReference type="InterPro" id="IPR036396">
    <property type="entry name" value="Cyt_P450_sf"/>
</dbReference>
<keyword evidence="6 8" id="KW-0408">Iron</keyword>
<evidence type="ECO:0000313" key="10">
    <source>
        <dbReference type="EMBL" id="NDV40229.1"/>
    </source>
</evidence>
<dbReference type="InterPro" id="IPR050479">
    <property type="entry name" value="CYP11_CYP27_families"/>
</dbReference>
<evidence type="ECO:0000256" key="6">
    <source>
        <dbReference type="ARBA" id="ARBA00023004"/>
    </source>
</evidence>
<comment type="cofactor">
    <cofactor evidence="1 8">
        <name>heme</name>
        <dbReference type="ChEBI" id="CHEBI:30413"/>
    </cofactor>
</comment>
<sequence length="98" mass="11293">MKSIPYLKACLKESFRLNPAALRTGRILDSEITVSGYKIPPKVLVMVTGVPYCRDPEYFPDPMAYNPDRWINQDNEFPNQNYLLQQFGFGPRMCLGVF</sequence>
<dbReference type="Gene3D" id="1.10.630.10">
    <property type="entry name" value="Cytochrome P450"/>
    <property type="match status" value="1"/>
</dbReference>
<dbReference type="GO" id="GO:0004497">
    <property type="term" value="F:monooxygenase activity"/>
    <property type="evidence" value="ECO:0007669"/>
    <property type="project" value="UniProtKB-KW"/>
</dbReference>
<keyword evidence="5 9" id="KW-0560">Oxidoreductase</keyword>
<dbReference type="GO" id="GO:0016705">
    <property type="term" value="F:oxidoreductase activity, acting on paired donors, with incorporation or reduction of molecular oxygen"/>
    <property type="evidence" value="ECO:0007669"/>
    <property type="project" value="InterPro"/>
</dbReference>
<dbReference type="GO" id="GO:0005506">
    <property type="term" value="F:iron ion binding"/>
    <property type="evidence" value="ECO:0007669"/>
    <property type="project" value="InterPro"/>
</dbReference>
<evidence type="ECO:0000256" key="5">
    <source>
        <dbReference type="ARBA" id="ARBA00023002"/>
    </source>
</evidence>
<dbReference type="EMBL" id="GIBP01011260">
    <property type="protein sequence ID" value="NDV40229.1"/>
    <property type="molecule type" value="Transcribed_RNA"/>
</dbReference>
<dbReference type="InterPro" id="IPR001128">
    <property type="entry name" value="Cyt_P450"/>
</dbReference>
<feature type="binding site" description="axial binding residue" evidence="8">
    <location>
        <position position="94"/>
    </location>
    <ligand>
        <name>heme</name>
        <dbReference type="ChEBI" id="CHEBI:30413"/>
    </ligand>
    <ligandPart>
        <name>Fe</name>
        <dbReference type="ChEBI" id="CHEBI:18248"/>
    </ligandPart>
</feature>
<dbReference type="SUPFAM" id="SSF48264">
    <property type="entry name" value="Cytochrome P450"/>
    <property type="match status" value="1"/>
</dbReference>
<dbReference type="PANTHER" id="PTHR24279">
    <property type="entry name" value="CYTOCHROME P450"/>
    <property type="match status" value="1"/>
</dbReference>
<keyword evidence="4 8" id="KW-0479">Metal-binding</keyword>
<comment type="similarity">
    <text evidence="2 9">Belongs to the cytochrome P450 family.</text>
</comment>
<evidence type="ECO:0000256" key="7">
    <source>
        <dbReference type="ARBA" id="ARBA00023033"/>
    </source>
</evidence>
<dbReference type="PRINTS" id="PR00465">
    <property type="entry name" value="EP450IV"/>
</dbReference>
<name>A0A6B2LSL0_9EUKA</name>
<proteinExistence type="inferred from homology"/>
<dbReference type="InterPro" id="IPR017972">
    <property type="entry name" value="Cyt_P450_CS"/>
</dbReference>
<dbReference type="AlphaFoldDB" id="A0A6B2LSL0"/>
<evidence type="ECO:0000256" key="3">
    <source>
        <dbReference type="ARBA" id="ARBA00022617"/>
    </source>
</evidence>
<keyword evidence="7 9" id="KW-0503">Monooxygenase</keyword>
<evidence type="ECO:0000256" key="2">
    <source>
        <dbReference type="ARBA" id="ARBA00010617"/>
    </source>
</evidence>
<dbReference type="InterPro" id="IPR002403">
    <property type="entry name" value="Cyt_P450_E_grp-IV"/>
</dbReference>
<reference evidence="10" key="1">
    <citation type="journal article" date="2020" name="J. Eukaryot. Microbiol.">
        <title>De novo Sequencing, Assembly and Annotation of the Transcriptome for the Free-Living Testate Amoeba Arcella intermedia.</title>
        <authorList>
            <person name="Ribeiro G.M."/>
            <person name="Porfirio-Sousa A.L."/>
            <person name="Maurer-Alcala X.X."/>
            <person name="Katz L.A."/>
            <person name="Lahr D.J.G."/>
        </authorList>
    </citation>
    <scope>NUCLEOTIDE SEQUENCE</scope>
</reference>
<keyword evidence="3 8" id="KW-0349">Heme</keyword>
<evidence type="ECO:0000256" key="8">
    <source>
        <dbReference type="PIRSR" id="PIRSR602403-1"/>
    </source>
</evidence>